<dbReference type="EMBL" id="CAJVPP010001543">
    <property type="protein sequence ID" value="CAG8561228.1"/>
    <property type="molecule type" value="Genomic_DNA"/>
</dbReference>
<evidence type="ECO:0000313" key="3">
    <source>
        <dbReference type="Proteomes" id="UP000789375"/>
    </source>
</evidence>
<dbReference type="AlphaFoldDB" id="A0A9N9FVX6"/>
<dbReference type="Proteomes" id="UP000789375">
    <property type="component" value="Unassembled WGS sequence"/>
</dbReference>
<reference evidence="2" key="1">
    <citation type="submission" date="2021-06" db="EMBL/GenBank/DDBJ databases">
        <authorList>
            <person name="Kallberg Y."/>
            <person name="Tangrot J."/>
            <person name="Rosling A."/>
        </authorList>
    </citation>
    <scope>NUCLEOTIDE SEQUENCE</scope>
    <source>
        <strain evidence="2">87-6 pot B 2015</strain>
    </source>
</reference>
<accession>A0A9N9FVX6</accession>
<protein>
    <submittedName>
        <fullName evidence="2">2192_t:CDS:1</fullName>
    </submittedName>
</protein>
<feature type="transmembrane region" description="Helical" evidence="1">
    <location>
        <begin position="20"/>
        <end position="42"/>
    </location>
</feature>
<organism evidence="2 3">
    <name type="scientific">Funneliformis mosseae</name>
    <name type="common">Endomycorrhizal fungus</name>
    <name type="synonym">Glomus mosseae</name>
    <dbReference type="NCBI Taxonomy" id="27381"/>
    <lineage>
        <taxon>Eukaryota</taxon>
        <taxon>Fungi</taxon>
        <taxon>Fungi incertae sedis</taxon>
        <taxon>Mucoromycota</taxon>
        <taxon>Glomeromycotina</taxon>
        <taxon>Glomeromycetes</taxon>
        <taxon>Glomerales</taxon>
        <taxon>Glomeraceae</taxon>
        <taxon>Funneliformis</taxon>
    </lineage>
</organism>
<name>A0A9N9FVX6_FUNMO</name>
<keyword evidence="3" id="KW-1185">Reference proteome</keyword>
<sequence length="226" mass="26300">MLLKDDENMSQEVRDKYMIIVRFFLVPIKFILMGVVNLILLLQTDVLQANITFGALRHQHRYLPLKANGSLDILEVIKSALHTFDKDAIEIGSSRSYKSSRHLRIDYEQLLGKVSMMQRCIESCIIQSDNQNPLAVLEFLATEPPSILKEHFEKVLDYAELLCPSEIWVVYLSREDNITKDPYWPCRKMLNRKLNVVLICQKCPYEFKNFRFLGTILVVCISDRTV</sequence>
<keyword evidence="1" id="KW-1133">Transmembrane helix</keyword>
<evidence type="ECO:0000313" key="2">
    <source>
        <dbReference type="EMBL" id="CAG8561228.1"/>
    </source>
</evidence>
<comment type="caution">
    <text evidence="2">The sequence shown here is derived from an EMBL/GenBank/DDBJ whole genome shotgun (WGS) entry which is preliminary data.</text>
</comment>
<keyword evidence="1" id="KW-0812">Transmembrane</keyword>
<keyword evidence="1" id="KW-0472">Membrane</keyword>
<gene>
    <name evidence="2" type="ORF">FMOSSE_LOCUS6971</name>
</gene>
<proteinExistence type="predicted"/>
<evidence type="ECO:0000256" key="1">
    <source>
        <dbReference type="SAM" id="Phobius"/>
    </source>
</evidence>